<comment type="catalytic activity">
    <reaction evidence="7 8">
        <text>(R)-pantoate + beta-alanine + ATP = (R)-pantothenate + AMP + diphosphate + H(+)</text>
        <dbReference type="Rhea" id="RHEA:10912"/>
        <dbReference type="ChEBI" id="CHEBI:15378"/>
        <dbReference type="ChEBI" id="CHEBI:15980"/>
        <dbReference type="ChEBI" id="CHEBI:29032"/>
        <dbReference type="ChEBI" id="CHEBI:30616"/>
        <dbReference type="ChEBI" id="CHEBI:33019"/>
        <dbReference type="ChEBI" id="CHEBI:57966"/>
        <dbReference type="ChEBI" id="CHEBI:456215"/>
        <dbReference type="EC" id="6.3.2.1"/>
    </reaction>
</comment>
<evidence type="ECO:0000256" key="7">
    <source>
        <dbReference type="ARBA" id="ARBA00048258"/>
    </source>
</evidence>
<proteinExistence type="inferred from homology"/>
<comment type="function">
    <text evidence="8">Catalyzes the condensation of pantoate with beta-alanine in an ATP-dependent reaction via a pantoyl-adenylate intermediate.</text>
</comment>
<comment type="caution">
    <text evidence="8">Lacks conserved residue(s) required for the propagation of feature annotation.</text>
</comment>
<evidence type="ECO:0000256" key="3">
    <source>
        <dbReference type="ARBA" id="ARBA00022598"/>
    </source>
</evidence>
<protein>
    <recommendedName>
        <fullName evidence="8">Pantothenate synthetase</fullName>
        <shortName evidence="8">PS</shortName>
        <ecNumber evidence="8">6.3.2.1</ecNumber>
    </recommendedName>
    <alternativeName>
        <fullName evidence="8">Pantoate--beta-alanine ligase</fullName>
    </alternativeName>
    <alternativeName>
        <fullName evidence="8">Pantoate-activating enzyme</fullName>
    </alternativeName>
</protein>
<dbReference type="GO" id="GO:0005829">
    <property type="term" value="C:cytosol"/>
    <property type="evidence" value="ECO:0007669"/>
    <property type="project" value="TreeGrafter"/>
</dbReference>
<dbReference type="InterPro" id="IPR042176">
    <property type="entry name" value="Pantoate_ligase_C"/>
</dbReference>
<feature type="binding site" evidence="8">
    <location>
        <position position="153"/>
    </location>
    <ligand>
        <name>(R)-pantoate</name>
        <dbReference type="ChEBI" id="CHEBI:15980"/>
    </ligand>
</feature>
<evidence type="ECO:0000313" key="10">
    <source>
        <dbReference type="Proteomes" id="UP000053091"/>
    </source>
</evidence>
<gene>
    <name evidence="8" type="primary">panC</name>
    <name evidence="9" type="ORF">TBC1_121050</name>
</gene>
<evidence type="ECO:0000256" key="4">
    <source>
        <dbReference type="ARBA" id="ARBA00022655"/>
    </source>
</evidence>
<comment type="subunit">
    <text evidence="8">Homodimer.</text>
</comment>
<dbReference type="InterPro" id="IPR003721">
    <property type="entry name" value="Pantoate_ligase"/>
</dbReference>
<keyword evidence="8" id="KW-0963">Cytoplasm</keyword>
<comment type="similarity">
    <text evidence="2 8">Belongs to the pantothenate synthetase family.</text>
</comment>
<dbReference type="NCBIfam" id="TIGR00018">
    <property type="entry name" value="panC"/>
    <property type="match status" value="1"/>
</dbReference>
<dbReference type="EMBL" id="DF968183">
    <property type="protein sequence ID" value="GAP45229.1"/>
    <property type="molecule type" value="Genomic_DNA"/>
</dbReference>
<reference evidence="9" key="1">
    <citation type="journal article" date="2015" name="Genome Announc.">
        <title>Draft Genome Sequence of Bacteroidales Strain TBC1, a Novel Isolate from a Methanogenic Wastewater Treatment System.</title>
        <authorList>
            <person name="Tourlousse D.M."/>
            <person name="Matsuura N."/>
            <person name="Sun L."/>
            <person name="Toyonaga M."/>
            <person name="Kuroda K."/>
            <person name="Ohashi A."/>
            <person name="Cruz R."/>
            <person name="Yamaguchi T."/>
            <person name="Sekiguchi Y."/>
        </authorList>
    </citation>
    <scope>NUCLEOTIDE SEQUENCE [LARGE SCALE GENOMIC DNA]</scope>
    <source>
        <strain evidence="9">TBC1</strain>
    </source>
</reference>
<dbReference type="CDD" id="cd00560">
    <property type="entry name" value="PanC"/>
    <property type="match status" value="1"/>
</dbReference>
<evidence type="ECO:0000256" key="2">
    <source>
        <dbReference type="ARBA" id="ARBA00009256"/>
    </source>
</evidence>
<comment type="subcellular location">
    <subcellularLocation>
        <location evidence="8">Cytoplasm</location>
    </subcellularLocation>
</comment>
<feature type="active site" description="Proton donor" evidence="8">
    <location>
        <position position="37"/>
    </location>
</feature>
<dbReference type="SUPFAM" id="SSF52374">
    <property type="entry name" value="Nucleotidylyl transferase"/>
    <property type="match status" value="1"/>
</dbReference>
<dbReference type="GO" id="GO:0004592">
    <property type="term" value="F:pantoate-beta-alanine ligase activity"/>
    <property type="evidence" value="ECO:0007669"/>
    <property type="project" value="UniProtKB-UniRule"/>
</dbReference>
<dbReference type="PANTHER" id="PTHR21299:SF1">
    <property type="entry name" value="PANTOATE--BETA-ALANINE LIGASE"/>
    <property type="match status" value="1"/>
</dbReference>
<keyword evidence="5 8" id="KW-0547">Nucleotide-binding</keyword>
<dbReference type="RefSeq" id="WP_062045448.1">
    <property type="nucleotide sequence ID" value="NZ_DF968183.1"/>
</dbReference>
<keyword evidence="4 8" id="KW-0566">Pantothenate biosynthesis</keyword>
<keyword evidence="6 8" id="KW-0067">ATP-binding</keyword>
<dbReference type="InterPro" id="IPR004821">
    <property type="entry name" value="Cyt_trans-like"/>
</dbReference>
<dbReference type="Gene3D" id="3.30.1300.10">
    <property type="entry name" value="Pantoate-beta-alanine ligase, C-terminal domain"/>
    <property type="match status" value="1"/>
</dbReference>
<sequence length="279" mass="31316">MKLFNTIRETRDFAGSLREQGLKIGFVPTMGALHEGHLSLVRKAASENDAVLVSIFVNPIQFNNPEDLKKYPRNLEKDLRLLEPEGCTAVFAPEVSEMYTGEKEKQFDFGPLALVMEGAFRPGHFNGVAVVVDKLFNIALPHRAYFGEKDYQQLQIIKELAAMEHPGIEIVPCPISRENDGLARSSRNERLTAEMRKAAPYIHLILEEAKNLAGNHTAEEIIKFVNYKFESHPLLRLEYFSIANGESLQPVSGKIAPGDRAFIAVFAGEIRLIDNIRLI</sequence>
<dbReference type="EC" id="6.3.2.1" evidence="8"/>
<dbReference type="STRING" id="1678841.TBC1_121050"/>
<evidence type="ECO:0000256" key="5">
    <source>
        <dbReference type="ARBA" id="ARBA00022741"/>
    </source>
</evidence>
<name>A0A0S7BXF4_9BACT</name>
<dbReference type="OrthoDB" id="9773087at2"/>
<feature type="binding site" evidence="8">
    <location>
        <begin position="184"/>
        <end position="187"/>
    </location>
    <ligand>
        <name>ATP</name>
        <dbReference type="ChEBI" id="CHEBI:30616"/>
    </ligand>
</feature>
<feature type="binding site" evidence="8">
    <location>
        <position position="61"/>
    </location>
    <ligand>
        <name>(R)-pantoate</name>
        <dbReference type="ChEBI" id="CHEBI:15980"/>
    </ligand>
</feature>
<dbReference type="Gene3D" id="3.40.50.620">
    <property type="entry name" value="HUPs"/>
    <property type="match status" value="1"/>
</dbReference>
<dbReference type="PANTHER" id="PTHR21299">
    <property type="entry name" value="CYTIDYLATE KINASE/PANTOATE-BETA-ALANINE LIGASE"/>
    <property type="match status" value="1"/>
</dbReference>
<feature type="binding site" evidence="8">
    <location>
        <begin position="147"/>
        <end position="150"/>
    </location>
    <ligand>
        <name>ATP</name>
        <dbReference type="ChEBI" id="CHEBI:30616"/>
    </ligand>
</feature>
<feature type="binding site" evidence="8">
    <location>
        <position position="61"/>
    </location>
    <ligand>
        <name>beta-alanine</name>
        <dbReference type="ChEBI" id="CHEBI:57966"/>
    </ligand>
</feature>
<dbReference type="NCBIfam" id="TIGR00125">
    <property type="entry name" value="cyt_tran_rel"/>
    <property type="match status" value="1"/>
</dbReference>
<dbReference type="Proteomes" id="UP000053091">
    <property type="component" value="Unassembled WGS sequence"/>
</dbReference>
<dbReference type="PATRIC" id="fig|1678841.3.peg.3832"/>
<accession>A0A0S7BXF4</accession>
<feature type="binding site" evidence="8">
    <location>
        <begin position="30"/>
        <end position="37"/>
    </location>
    <ligand>
        <name>ATP</name>
        <dbReference type="ChEBI" id="CHEBI:30616"/>
    </ligand>
</feature>
<organism evidence="9">
    <name type="scientific">Lentimicrobium saccharophilum</name>
    <dbReference type="NCBI Taxonomy" id="1678841"/>
    <lineage>
        <taxon>Bacteria</taxon>
        <taxon>Pseudomonadati</taxon>
        <taxon>Bacteroidota</taxon>
        <taxon>Bacteroidia</taxon>
        <taxon>Bacteroidales</taxon>
        <taxon>Lentimicrobiaceae</taxon>
        <taxon>Lentimicrobium</taxon>
    </lineage>
</organism>
<comment type="miscellaneous">
    <text evidence="8">The reaction proceeds by a bi uni uni bi ping pong mechanism.</text>
</comment>
<keyword evidence="10" id="KW-1185">Reference proteome</keyword>
<keyword evidence="3 8" id="KW-0436">Ligase</keyword>
<evidence type="ECO:0000313" key="9">
    <source>
        <dbReference type="EMBL" id="GAP45229.1"/>
    </source>
</evidence>
<comment type="pathway">
    <text evidence="1 8">Cofactor biosynthesis; (R)-pantothenate biosynthesis; (R)-pantothenate from (R)-pantoate and beta-alanine: step 1/1.</text>
</comment>
<dbReference type="UniPathway" id="UPA00028">
    <property type="reaction ID" value="UER00005"/>
</dbReference>
<evidence type="ECO:0000256" key="1">
    <source>
        <dbReference type="ARBA" id="ARBA00004990"/>
    </source>
</evidence>
<dbReference type="GO" id="GO:0015940">
    <property type="term" value="P:pantothenate biosynthetic process"/>
    <property type="evidence" value="ECO:0007669"/>
    <property type="project" value="UniProtKB-UniRule"/>
</dbReference>
<dbReference type="HAMAP" id="MF_00158">
    <property type="entry name" value="PanC"/>
    <property type="match status" value="1"/>
</dbReference>
<dbReference type="GO" id="GO:0005524">
    <property type="term" value="F:ATP binding"/>
    <property type="evidence" value="ECO:0007669"/>
    <property type="project" value="UniProtKB-KW"/>
</dbReference>
<dbReference type="Pfam" id="PF02569">
    <property type="entry name" value="Pantoate_ligase"/>
    <property type="match status" value="1"/>
</dbReference>
<dbReference type="AlphaFoldDB" id="A0A0S7BXF4"/>
<dbReference type="InterPro" id="IPR014729">
    <property type="entry name" value="Rossmann-like_a/b/a_fold"/>
</dbReference>
<evidence type="ECO:0000256" key="8">
    <source>
        <dbReference type="HAMAP-Rule" id="MF_00158"/>
    </source>
</evidence>
<evidence type="ECO:0000256" key="6">
    <source>
        <dbReference type="ARBA" id="ARBA00022840"/>
    </source>
</evidence>